<organism evidence="2 3">
    <name type="scientific">Moorena producens PAL-8-15-08-1</name>
    <dbReference type="NCBI Taxonomy" id="1458985"/>
    <lineage>
        <taxon>Bacteria</taxon>
        <taxon>Bacillati</taxon>
        <taxon>Cyanobacteriota</taxon>
        <taxon>Cyanophyceae</taxon>
        <taxon>Coleofasciculales</taxon>
        <taxon>Coleofasciculaceae</taxon>
        <taxon>Moorena</taxon>
    </lineage>
</organism>
<dbReference type="AlphaFoldDB" id="A0A1D8TM79"/>
<evidence type="ECO:0000313" key="2">
    <source>
        <dbReference type="EMBL" id="AOW98706.1"/>
    </source>
</evidence>
<dbReference type="STRING" id="1458985.BJP34_03915"/>
<dbReference type="PANTHER" id="PTHR19879:SF9">
    <property type="entry name" value="TRANSCRIPTION INITIATION FACTOR TFIID SUBUNIT 5"/>
    <property type="match status" value="1"/>
</dbReference>
<dbReference type="PROSITE" id="PS50082">
    <property type="entry name" value="WD_REPEATS_2"/>
    <property type="match status" value="3"/>
</dbReference>
<feature type="repeat" description="WD" evidence="1">
    <location>
        <begin position="269"/>
        <end position="301"/>
    </location>
</feature>
<dbReference type="InterPro" id="IPR001680">
    <property type="entry name" value="WD40_rpt"/>
</dbReference>
<dbReference type="KEGG" id="mpro:BJP34_03915"/>
<proteinExistence type="predicted"/>
<accession>A0A1D8TM79</accession>
<dbReference type="InterPro" id="IPR036322">
    <property type="entry name" value="WD40_repeat_dom_sf"/>
</dbReference>
<gene>
    <name evidence="2" type="ORF">BJP34_03915</name>
</gene>
<dbReference type="InterPro" id="IPR015943">
    <property type="entry name" value="WD40/YVTN_repeat-like_dom_sf"/>
</dbReference>
<dbReference type="EMBL" id="CP017599">
    <property type="protein sequence ID" value="AOW98706.1"/>
    <property type="molecule type" value="Genomic_DNA"/>
</dbReference>
<keyword evidence="1" id="KW-0853">WD repeat</keyword>
<feature type="repeat" description="WD" evidence="1">
    <location>
        <begin position="319"/>
        <end position="341"/>
    </location>
</feature>
<dbReference type="SMART" id="SM00320">
    <property type="entry name" value="WD40"/>
    <property type="match status" value="8"/>
</dbReference>
<evidence type="ECO:0000313" key="3">
    <source>
        <dbReference type="Proteomes" id="UP000177870"/>
    </source>
</evidence>
<feature type="repeat" description="WD" evidence="1">
    <location>
        <begin position="56"/>
        <end position="89"/>
    </location>
</feature>
<sequence length="353" mass="38912">MSTKSKKTNQLKQLDKQQFSEYITALVWSKQGNYLAIVTAAGELALWQQGNLEILTASHDYSLDCVGFSQDGNYLATAGQEGKVSIWQLGVNSPKFTPITTLDQGNAWIDSLGWHPQKNLLAFAVNRQVKVWDVDQGQLMAELNFADSSVFNIAWHPQGKFLAASGHGSVKVWNIENWSDPPETLELPGSSLDCAWSSHGDYLASGNLDRTISVLDWGNRSHWLIQGFPGKVSKVVWSNTSDPVLASSCQDAVIVWQFNNEIKNWQNRVLQHDQAIQSITFAPNSSLLVSASNDGGIQRWSRAKKLTKIVSGKIKFSCLAWNPNGDYLAAGGQNGEVIIWQNSISSGGFGRVR</sequence>
<evidence type="ECO:0000256" key="1">
    <source>
        <dbReference type="PROSITE-ProRule" id="PRU00221"/>
    </source>
</evidence>
<dbReference type="RefSeq" id="WP_070391213.1">
    <property type="nucleotide sequence ID" value="NZ_CP017599.1"/>
</dbReference>
<dbReference type="SUPFAM" id="SSF50978">
    <property type="entry name" value="WD40 repeat-like"/>
    <property type="match status" value="1"/>
</dbReference>
<protein>
    <submittedName>
        <fullName evidence="2">Uncharacterized protein</fullName>
    </submittedName>
</protein>
<name>A0A1D8TM79_9CYAN</name>
<dbReference type="OrthoDB" id="434800at2"/>
<dbReference type="Proteomes" id="UP000177870">
    <property type="component" value="Chromosome"/>
</dbReference>
<dbReference type="PANTHER" id="PTHR19879">
    <property type="entry name" value="TRANSCRIPTION INITIATION FACTOR TFIID"/>
    <property type="match status" value="1"/>
</dbReference>
<dbReference type="Pfam" id="PF00400">
    <property type="entry name" value="WD40"/>
    <property type="match status" value="6"/>
</dbReference>
<reference evidence="3" key="1">
    <citation type="submission" date="2016-10" db="EMBL/GenBank/DDBJ databases">
        <title>Comparative genomics uncovers the prolific and rare metabolic potential of the cyanobacterial genus Moorea.</title>
        <authorList>
            <person name="Leao T."/>
            <person name="Castelao G."/>
            <person name="Korobeynikov A."/>
            <person name="Monroe E.A."/>
            <person name="Podell S."/>
            <person name="Glukhov E."/>
            <person name="Allen E."/>
            <person name="Gerwick W.H."/>
            <person name="Gerwick L."/>
        </authorList>
    </citation>
    <scope>NUCLEOTIDE SEQUENCE [LARGE SCALE GENOMIC DNA]</scope>
    <source>
        <strain evidence="3">PAL-8-15-08-1</strain>
    </source>
</reference>
<dbReference type="Gene3D" id="2.130.10.10">
    <property type="entry name" value="YVTN repeat-like/Quinoprotein amine dehydrogenase"/>
    <property type="match status" value="3"/>
</dbReference>
<dbReference type="PROSITE" id="PS50294">
    <property type="entry name" value="WD_REPEATS_REGION"/>
    <property type="match status" value="2"/>
</dbReference>